<name>A0A4Z2FLA1_9TELE</name>
<accession>A0A4Z2FLA1</accession>
<organism evidence="1 2">
    <name type="scientific">Liparis tanakae</name>
    <name type="common">Tanaka's snailfish</name>
    <dbReference type="NCBI Taxonomy" id="230148"/>
    <lineage>
        <taxon>Eukaryota</taxon>
        <taxon>Metazoa</taxon>
        <taxon>Chordata</taxon>
        <taxon>Craniata</taxon>
        <taxon>Vertebrata</taxon>
        <taxon>Euteleostomi</taxon>
        <taxon>Actinopterygii</taxon>
        <taxon>Neopterygii</taxon>
        <taxon>Teleostei</taxon>
        <taxon>Neoteleostei</taxon>
        <taxon>Acanthomorphata</taxon>
        <taxon>Eupercaria</taxon>
        <taxon>Perciformes</taxon>
        <taxon>Cottioidei</taxon>
        <taxon>Cottales</taxon>
        <taxon>Liparidae</taxon>
        <taxon>Liparis</taxon>
    </lineage>
</organism>
<protein>
    <submittedName>
        <fullName evidence="1">Uncharacterized protein</fullName>
    </submittedName>
</protein>
<dbReference type="AlphaFoldDB" id="A0A4Z2FLA1"/>
<proteinExistence type="predicted"/>
<reference evidence="1 2" key="1">
    <citation type="submission" date="2019-03" db="EMBL/GenBank/DDBJ databases">
        <title>First draft genome of Liparis tanakae, snailfish: a comprehensive survey of snailfish specific genes.</title>
        <authorList>
            <person name="Kim W."/>
            <person name="Song I."/>
            <person name="Jeong J.-H."/>
            <person name="Kim D."/>
            <person name="Kim S."/>
            <person name="Ryu S."/>
            <person name="Song J.Y."/>
            <person name="Lee S.K."/>
        </authorList>
    </citation>
    <scope>NUCLEOTIDE SEQUENCE [LARGE SCALE GENOMIC DNA]</scope>
    <source>
        <tissue evidence="1">Muscle</tissue>
    </source>
</reference>
<dbReference type="Proteomes" id="UP000314294">
    <property type="component" value="Unassembled WGS sequence"/>
</dbReference>
<dbReference type="EMBL" id="SRLO01001139">
    <property type="protein sequence ID" value="TNN41042.1"/>
    <property type="molecule type" value="Genomic_DNA"/>
</dbReference>
<sequence>MKWQREPGGQAAAAAPAGRAYLREAASAARLSYVNVPFHTLVILLPPSTKVGLAHQAPPASAKIPRIFQG</sequence>
<comment type="caution">
    <text evidence="1">The sequence shown here is derived from an EMBL/GenBank/DDBJ whole genome shotgun (WGS) entry which is preliminary data.</text>
</comment>
<evidence type="ECO:0000313" key="2">
    <source>
        <dbReference type="Proteomes" id="UP000314294"/>
    </source>
</evidence>
<gene>
    <name evidence="1" type="ORF">EYF80_048779</name>
</gene>
<keyword evidence="2" id="KW-1185">Reference proteome</keyword>
<evidence type="ECO:0000313" key="1">
    <source>
        <dbReference type="EMBL" id="TNN41042.1"/>
    </source>
</evidence>